<reference evidence="3 4" key="1">
    <citation type="submission" date="2015-01" db="EMBL/GenBank/DDBJ databases">
        <title>The Genome Sequence of Ochroconis gallopava CBS43764.</title>
        <authorList>
            <consortium name="The Broad Institute Genomics Platform"/>
            <person name="Cuomo C."/>
            <person name="de Hoog S."/>
            <person name="Gorbushina A."/>
            <person name="Stielow B."/>
            <person name="Teixiera M."/>
            <person name="Abouelleil A."/>
            <person name="Chapman S.B."/>
            <person name="Priest M."/>
            <person name="Young S.K."/>
            <person name="Wortman J."/>
            <person name="Nusbaum C."/>
            <person name="Birren B."/>
        </authorList>
    </citation>
    <scope>NUCLEOTIDE SEQUENCE [LARGE SCALE GENOMIC DNA]</scope>
    <source>
        <strain evidence="3 4">CBS 43764</strain>
    </source>
</reference>
<dbReference type="PRINTS" id="PR01270">
    <property type="entry name" value="HDASUPER"/>
</dbReference>
<feature type="compositionally biased region" description="Polar residues" evidence="1">
    <location>
        <begin position="160"/>
        <end position="169"/>
    </location>
</feature>
<organism evidence="3 4">
    <name type="scientific">Verruconis gallopava</name>
    <dbReference type="NCBI Taxonomy" id="253628"/>
    <lineage>
        <taxon>Eukaryota</taxon>
        <taxon>Fungi</taxon>
        <taxon>Dikarya</taxon>
        <taxon>Ascomycota</taxon>
        <taxon>Pezizomycotina</taxon>
        <taxon>Dothideomycetes</taxon>
        <taxon>Pleosporomycetidae</taxon>
        <taxon>Venturiales</taxon>
        <taxon>Sympoventuriaceae</taxon>
        <taxon>Verruconis</taxon>
    </lineage>
</organism>
<dbReference type="GO" id="GO:0010468">
    <property type="term" value="P:regulation of gene expression"/>
    <property type="evidence" value="ECO:0007669"/>
    <property type="project" value="UniProtKB-ARBA"/>
</dbReference>
<dbReference type="HOGENOM" id="CLU_001880_0_0_1"/>
<dbReference type="PANTHER" id="PTHR47558:SF1">
    <property type="entry name" value="HISTONE DEACETYLASE HOS3"/>
    <property type="match status" value="1"/>
</dbReference>
<feature type="region of interest" description="Disordered" evidence="1">
    <location>
        <begin position="1"/>
        <end position="34"/>
    </location>
</feature>
<feature type="compositionally biased region" description="Pro residues" evidence="1">
    <location>
        <begin position="1148"/>
        <end position="1158"/>
    </location>
</feature>
<dbReference type="InterPro" id="IPR023696">
    <property type="entry name" value="Ureohydrolase_dom_sf"/>
</dbReference>
<evidence type="ECO:0000256" key="1">
    <source>
        <dbReference type="SAM" id="MobiDB-lite"/>
    </source>
</evidence>
<dbReference type="InterPro" id="IPR053244">
    <property type="entry name" value="HDAC_HD_type_1"/>
</dbReference>
<accession>A0A0D1XTP2</accession>
<keyword evidence="4" id="KW-1185">Reference proteome</keyword>
<feature type="compositionally biased region" description="Low complexity" evidence="1">
    <location>
        <begin position="987"/>
        <end position="1005"/>
    </location>
</feature>
<proteinExistence type="predicted"/>
<feature type="compositionally biased region" description="Low complexity" evidence="1">
    <location>
        <begin position="890"/>
        <end position="901"/>
    </location>
</feature>
<dbReference type="PANTHER" id="PTHR47558">
    <property type="entry name" value="HISTONE DEACETYLASE HOS3"/>
    <property type="match status" value="1"/>
</dbReference>
<dbReference type="Pfam" id="PF00850">
    <property type="entry name" value="Hist_deacetyl"/>
    <property type="match status" value="1"/>
</dbReference>
<dbReference type="CDD" id="cd09998">
    <property type="entry name" value="HDAC_Hos3"/>
    <property type="match status" value="1"/>
</dbReference>
<dbReference type="GO" id="GO:0004407">
    <property type="term" value="F:histone deacetylase activity"/>
    <property type="evidence" value="ECO:0007669"/>
    <property type="project" value="TreeGrafter"/>
</dbReference>
<feature type="region of interest" description="Disordered" evidence="1">
    <location>
        <begin position="862"/>
        <end position="1163"/>
    </location>
</feature>
<dbReference type="VEuPathDB" id="FungiDB:PV09_03288"/>
<dbReference type="OrthoDB" id="5232919at2759"/>
<feature type="region of interest" description="Disordered" evidence="1">
    <location>
        <begin position="160"/>
        <end position="179"/>
    </location>
</feature>
<feature type="region of interest" description="Disordered" evidence="1">
    <location>
        <begin position="712"/>
        <end position="762"/>
    </location>
</feature>
<feature type="compositionally biased region" description="Pro residues" evidence="1">
    <location>
        <begin position="1"/>
        <end position="24"/>
    </location>
</feature>
<dbReference type="AlphaFoldDB" id="A0A0D1XTP2"/>
<evidence type="ECO:0000313" key="4">
    <source>
        <dbReference type="Proteomes" id="UP000053259"/>
    </source>
</evidence>
<feature type="compositionally biased region" description="Low complexity" evidence="1">
    <location>
        <begin position="102"/>
        <end position="113"/>
    </location>
</feature>
<dbReference type="SUPFAM" id="SSF52768">
    <property type="entry name" value="Arginase/deacetylase"/>
    <property type="match status" value="1"/>
</dbReference>
<dbReference type="GeneID" id="27311261"/>
<feature type="compositionally biased region" description="Basic and acidic residues" evidence="1">
    <location>
        <begin position="838"/>
        <end position="847"/>
    </location>
</feature>
<sequence>MAYAPSLPPPPQPPPPPRPQPSIPPVLAHGRRTTAAGATYSATTTATTSAARLTANFAGAPNASRQDPSQAPRPPSSPALRSPRLEVVVPAMTTPRPSPNPQLRRASSSLSLQSDRRSASPALFRKSSTSSLRGDGSNNSINNGNVGNSPLTPTRLVNRRSSSQLNPNSPLAPAVEEDPVTENTIARDWFRQELESHDSAEAAVNTVVILHEACYGHRFARPKTTKATLGLIVERPERIEASTMGISAAYVRLGERHNEGRYAPDPRLRPPPHVPFKIHRTARTLPIDAPAVTHVHGTKWMDELRVMCDAAAEKLATTGRETERPHDPSQKNKPVFHSGDLYLCPESLAAFEGALGGVCEGVDAVFTGTASGTGPSQAFVCIRPPGHHCSADFPSGFCWLNNVHVGIQHAVREHQLTHAAIIDFDLHHGDGSQAITWDHNAKVASMPKNTPAIKRTAIGYYSIHDINSYPCENGEPDKITNASICIDNAHNQSIWNVHLQPWKTESEFWHLYETKYLAVLDKARLFLKHHTARLRANPNLPAPKGAIFISAGFDASEHEGAGMQRHSVNVPTEFYARFTHDIVALAQEEGTGVDGRVISVLEGGYSDKALISGVLSHISGLCHGQYVAATAAAASERQPANGLADQMARLTVSGSGLSGLSGIPGTGQLSGIDDASLQLRYNAEWWTSEHLDALVEILNPAPQMPALEAVKSGRSNNFASPTQASKMKVVDPSTLRRKSSTQFNRLPASAAPSRPATPPPPAVHWTVAAEELCKLLIPNRQTKSHTAAELAVPKIKKERASTVGLATVPTAPAAGGRQLREKRGAPPKPSPTPIPEQAEPRRVVSKVGADRRRTIAANEIASTGPNGTAKMAAERPRRRSSIASTVSNLSAAPSTTTAAAAVRPKLTTNSSSGNGVQVKKTRAPPSTMTTMSTTKPAASGMQRPVGPPRENSSRSANGDLDALTAKTQRLKITMPSDEEYLARQKARTGSSAPTTARSATTTARKPAVEPKKAVRPSKAATAATSTAATVVKKTPNVTTKTKSPISDLTPEIPGTGAFQVHQTQTATAPGAPTGGLGSMTGQFQLEPAPTPSMTSATSVSSDVAPTSSPAEPFFPSYGNGLPAPSSVPAPMQSQPVLPTWNSTGPLPFAAPAPPPPSQTHPQVVIKQDEGAVDNKTVWDVPDTPAK</sequence>
<feature type="compositionally biased region" description="Low complexity" evidence="1">
    <location>
        <begin position="1062"/>
        <end position="1071"/>
    </location>
</feature>
<dbReference type="InterPro" id="IPR023801">
    <property type="entry name" value="His_deacetylse_dom"/>
</dbReference>
<protein>
    <recommendedName>
        <fullName evidence="2">Histone deacetylase domain-containing protein</fullName>
    </recommendedName>
</protein>
<dbReference type="FunFam" id="3.40.800.20:FF:000011">
    <property type="entry name" value="Histone deacetylase HOS3"/>
    <property type="match status" value="1"/>
</dbReference>
<dbReference type="InParanoid" id="A0A0D1XTP2"/>
<feature type="compositionally biased region" description="Polar residues" evidence="1">
    <location>
        <begin position="1131"/>
        <end position="1144"/>
    </location>
</feature>
<feature type="compositionally biased region" description="Low complexity" evidence="1">
    <location>
        <begin position="136"/>
        <end position="149"/>
    </location>
</feature>
<name>A0A0D1XTP2_9PEZI</name>
<feature type="compositionally biased region" description="Polar residues" evidence="1">
    <location>
        <begin position="906"/>
        <end position="915"/>
    </location>
</feature>
<feature type="compositionally biased region" description="Polar residues" evidence="1">
    <location>
        <begin position="713"/>
        <end position="725"/>
    </location>
</feature>
<gene>
    <name evidence="3" type="ORF">PV09_03288</name>
</gene>
<feature type="domain" description="Histone deacetylase" evidence="2">
    <location>
        <begin position="286"/>
        <end position="620"/>
    </location>
</feature>
<dbReference type="STRING" id="253628.A0A0D1XTP2"/>
<feature type="compositionally biased region" description="Low complexity" evidence="1">
    <location>
        <begin position="1017"/>
        <end position="1042"/>
    </location>
</feature>
<dbReference type="Gene3D" id="3.40.800.20">
    <property type="entry name" value="Histone deacetylase domain"/>
    <property type="match status" value="1"/>
</dbReference>
<feature type="compositionally biased region" description="Polar residues" evidence="1">
    <location>
        <begin position="1091"/>
        <end position="1109"/>
    </location>
</feature>
<feature type="region of interest" description="Disordered" evidence="1">
    <location>
        <begin position="55"/>
        <end position="155"/>
    </location>
</feature>
<evidence type="ECO:0000313" key="3">
    <source>
        <dbReference type="EMBL" id="KIW06121.1"/>
    </source>
</evidence>
<dbReference type="InterPro" id="IPR037138">
    <property type="entry name" value="His_deacetylse_dom_sf"/>
</dbReference>
<dbReference type="EMBL" id="KN847536">
    <property type="protein sequence ID" value="KIW06121.1"/>
    <property type="molecule type" value="Genomic_DNA"/>
</dbReference>
<feature type="compositionally biased region" description="Low complexity" evidence="1">
    <location>
        <begin position="923"/>
        <end position="939"/>
    </location>
</feature>
<dbReference type="GO" id="GO:0005634">
    <property type="term" value="C:nucleus"/>
    <property type="evidence" value="ECO:0007669"/>
    <property type="project" value="TreeGrafter"/>
</dbReference>
<evidence type="ECO:0000259" key="2">
    <source>
        <dbReference type="Pfam" id="PF00850"/>
    </source>
</evidence>
<dbReference type="InterPro" id="IPR000286">
    <property type="entry name" value="HDACs"/>
</dbReference>
<feature type="region of interest" description="Disordered" evidence="1">
    <location>
        <begin position="809"/>
        <end position="847"/>
    </location>
</feature>
<dbReference type="Proteomes" id="UP000053259">
    <property type="component" value="Unassembled WGS sequence"/>
</dbReference>
<feature type="compositionally biased region" description="Low complexity" evidence="1">
    <location>
        <begin position="25"/>
        <end position="34"/>
    </location>
</feature>
<dbReference type="RefSeq" id="XP_016215990.1">
    <property type="nucleotide sequence ID" value="XM_016356467.1"/>
</dbReference>